<accession>A0A7D9ETS0</accession>
<reference evidence="1" key="1">
    <citation type="submission" date="2020-04" db="EMBL/GenBank/DDBJ databases">
        <authorList>
            <person name="Alioto T."/>
            <person name="Alioto T."/>
            <person name="Gomez Garrido J."/>
        </authorList>
    </citation>
    <scope>NUCLEOTIDE SEQUENCE</scope>
    <source>
        <strain evidence="1">A484AB</strain>
    </source>
</reference>
<comment type="caution">
    <text evidence="1">The sequence shown here is derived from an EMBL/GenBank/DDBJ whole genome shotgun (WGS) entry which is preliminary data.</text>
</comment>
<evidence type="ECO:0000313" key="2">
    <source>
        <dbReference type="Proteomes" id="UP001152795"/>
    </source>
</evidence>
<sequence>MSGYQKRKNKRLRELTISIMNHGQTTLSDFFHRNTNESFVRAPAVLETKDDGSKNTAADDDENSINFSIVDDLASGEETSETPSDERNEVECWYKNKKVNLNWLLEAKKCLSVSKHKFGDRTRPSVTCLVCASHKEHIRGFSSNGQVPLARGIHGFRADVRPIASVSAANSELGFVTHALDGMIRQYRS</sequence>
<dbReference type="AlphaFoldDB" id="A0A7D9ETS0"/>
<gene>
    <name evidence="1" type="ORF">PACLA_8A069421</name>
</gene>
<organism evidence="1 2">
    <name type="scientific">Paramuricea clavata</name>
    <name type="common">Red gorgonian</name>
    <name type="synonym">Violescent sea-whip</name>
    <dbReference type="NCBI Taxonomy" id="317549"/>
    <lineage>
        <taxon>Eukaryota</taxon>
        <taxon>Metazoa</taxon>
        <taxon>Cnidaria</taxon>
        <taxon>Anthozoa</taxon>
        <taxon>Octocorallia</taxon>
        <taxon>Malacalcyonacea</taxon>
        <taxon>Plexauridae</taxon>
        <taxon>Paramuricea</taxon>
    </lineage>
</organism>
<evidence type="ECO:0000313" key="1">
    <source>
        <dbReference type="EMBL" id="CAB4017579.1"/>
    </source>
</evidence>
<dbReference type="EMBL" id="CACRXK020009610">
    <property type="protein sequence ID" value="CAB4017579.1"/>
    <property type="molecule type" value="Genomic_DNA"/>
</dbReference>
<protein>
    <submittedName>
        <fullName evidence="1">Uncharacterized protein</fullName>
    </submittedName>
</protein>
<dbReference type="Proteomes" id="UP001152795">
    <property type="component" value="Unassembled WGS sequence"/>
</dbReference>
<name>A0A7D9ETS0_PARCT</name>
<keyword evidence="2" id="KW-1185">Reference proteome</keyword>
<proteinExistence type="predicted"/>